<organism evidence="1 2">
    <name type="scientific">Eikenella corrodens</name>
    <dbReference type="NCBI Taxonomy" id="539"/>
    <lineage>
        <taxon>Bacteria</taxon>
        <taxon>Pseudomonadati</taxon>
        <taxon>Pseudomonadota</taxon>
        <taxon>Betaproteobacteria</taxon>
        <taxon>Neisseriales</taxon>
        <taxon>Neisseriaceae</taxon>
        <taxon>Eikenella</taxon>
    </lineage>
</organism>
<reference evidence="2" key="1">
    <citation type="submission" date="2016-05" db="EMBL/GenBank/DDBJ databases">
        <title>Draft genome of Corynebacterium afermentans subsp. afermentans LCDC 88199T.</title>
        <authorList>
            <person name="Bernier A.-M."/>
            <person name="Bernard K."/>
        </authorList>
    </citation>
    <scope>NUCLEOTIDE SEQUENCE [LARGE SCALE GENOMIC DNA]</scope>
    <source>
        <strain evidence="2">NML04-0072</strain>
    </source>
</reference>
<gene>
    <name evidence="1" type="ORF">A7P90_01615</name>
</gene>
<dbReference type="EMBL" id="LXSG01000012">
    <property type="protein sequence ID" value="OAM22373.1"/>
    <property type="molecule type" value="Genomic_DNA"/>
</dbReference>
<dbReference type="AlphaFoldDB" id="A0A1A9RRX1"/>
<name>A0A1A9RRX1_EIKCO</name>
<accession>A0A1A9RRX1</accession>
<proteinExistence type="predicted"/>
<evidence type="ECO:0000313" key="2">
    <source>
        <dbReference type="Proteomes" id="UP000077589"/>
    </source>
</evidence>
<dbReference type="Proteomes" id="UP000077589">
    <property type="component" value="Unassembled WGS sequence"/>
</dbReference>
<sequence>MMFILHGQKDVHFNFSNVIDLNRWQKLINEKFLENEDIYPGGISGVLSILKDTFRVLSLE</sequence>
<comment type="caution">
    <text evidence="1">The sequence shown here is derived from an EMBL/GenBank/DDBJ whole genome shotgun (WGS) entry which is preliminary data.</text>
</comment>
<protein>
    <submittedName>
        <fullName evidence="1">Uncharacterized protein</fullName>
    </submittedName>
</protein>
<evidence type="ECO:0000313" key="1">
    <source>
        <dbReference type="EMBL" id="OAM22373.1"/>
    </source>
</evidence>